<dbReference type="Proteomes" id="UP000187209">
    <property type="component" value="Unassembled WGS sequence"/>
</dbReference>
<organism evidence="3 4">
    <name type="scientific">Stentor coeruleus</name>
    <dbReference type="NCBI Taxonomy" id="5963"/>
    <lineage>
        <taxon>Eukaryota</taxon>
        <taxon>Sar</taxon>
        <taxon>Alveolata</taxon>
        <taxon>Ciliophora</taxon>
        <taxon>Postciliodesmatophora</taxon>
        <taxon>Heterotrichea</taxon>
        <taxon>Heterotrichida</taxon>
        <taxon>Stentoridae</taxon>
        <taxon>Stentor</taxon>
    </lineage>
</organism>
<gene>
    <name evidence="3" type="ORF">SteCoe_16261</name>
</gene>
<feature type="compositionally biased region" description="Low complexity" evidence="2">
    <location>
        <begin position="1"/>
        <end position="13"/>
    </location>
</feature>
<proteinExistence type="predicted"/>
<dbReference type="AlphaFoldDB" id="A0A1R2C1M5"/>
<dbReference type="EMBL" id="MPUH01000322">
    <property type="protein sequence ID" value="OMJ82928.1"/>
    <property type="molecule type" value="Genomic_DNA"/>
</dbReference>
<name>A0A1R2C1M5_9CILI</name>
<sequence length="689" mass="80347">MSDNDSSSLSGSDMETDDVTEGANIRVVQSSMHASIMQNSLFKVVENKKESEKDSESEDEKVQEPSIVNDNTEFKEETKSIEPEKSESIEIHEDKPQPSEPIEKNEPNKVIEIIEKIPEKSPPPKEKKYSKTVQAILAEPKPKKIIKIDVEKRFYDYQSRVNKKVTEMQEEKMSKELEGCTFAPKINRKTEKRDFDQFIKHIENYSKAKTEKLERIKKDKLESELPTKGSFKPTLSEKTIKLTKKNKSPEPIHERLYKESEVLKKKHEELSKLILEQHCSFKPKLNEQSENLKREGLTTQRLYEKSKEKPKEYEFFYNMNKEKHVNEVSESMIVDKFNKEVEEAFPNKAEEEAPMLNYVEFVEIIRKLGFLKQDNNGKGSEKDQKLCEKAFKSLGEGECVSVSIEKAKNFIYAIVNLDPNPSRLSKKQHLEYFDFYKTRQNIPKTKKTRAQTPVGFLFRPVLDENSEKIAAGVMQKRTFNLGNAKIENILLHEYKKAIEKLENMKKDREQEQLDCPECTFHPKTYRGPKILNEEFKDNFSLISDYMKLCGEKSGTRNEMLYWFSKVENEKKERLTRTVDDMEYEKNMGECSFNPSLDKPKISKRVVKEIKGVSENVERMRKARNEEEKNQGENYGTMRFGIDFKPRICNESEKKVVGKGKEDGEDRGNYRSFNMLGLEGSGMWSGDKYE</sequence>
<evidence type="ECO:0000313" key="4">
    <source>
        <dbReference type="Proteomes" id="UP000187209"/>
    </source>
</evidence>
<evidence type="ECO:0000313" key="3">
    <source>
        <dbReference type="EMBL" id="OMJ82928.1"/>
    </source>
</evidence>
<dbReference type="OrthoDB" id="325142at2759"/>
<comment type="caution">
    <text evidence="3">The sequence shown here is derived from an EMBL/GenBank/DDBJ whole genome shotgun (WGS) entry which is preliminary data.</text>
</comment>
<protein>
    <submittedName>
        <fullName evidence="3">Uncharacterized protein</fullName>
    </submittedName>
</protein>
<evidence type="ECO:0000256" key="2">
    <source>
        <dbReference type="SAM" id="MobiDB-lite"/>
    </source>
</evidence>
<dbReference type="PANTHER" id="PTHR37028">
    <property type="entry name" value="UNNAMED PRODUCT-RELATED"/>
    <property type="match status" value="1"/>
</dbReference>
<reference evidence="3 4" key="1">
    <citation type="submission" date="2016-11" db="EMBL/GenBank/DDBJ databases">
        <title>The macronuclear genome of Stentor coeruleus: a giant cell with tiny introns.</title>
        <authorList>
            <person name="Slabodnick M."/>
            <person name="Ruby J.G."/>
            <person name="Reiff S.B."/>
            <person name="Swart E.C."/>
            <person name="Gosai S."/>
            <person name="Prabakaran S."/>
            <person name="Witkowska E."/>
            <person name="Larue G.E."/>
            <person name="Fisher S."/>
            <person name="Freeman R.M."/>
            <person name="Gunawardena J."/>
            <person name="Chu W."/>
            <person name="Stover N.A."/>
            <person name="Gregory B.D."/>
            <person name="Nowacki M."/>
            <person name="Derisi J."/>
            <person name="Roy S.W."/>
            <person name="Marshall W.F."/>
            <person name="Sood P."/>
        </authorList>
    </citation>
    <scope>NUCLEOTIDE SEQUENCE [LARGE SCALE GENOMIC DNA]</scope>
    <source>
        <strain evidence="3">WM001</strain>
    </source>
</reference>
<keyword evidence="4" id="KW-1185">Reference proteome</keyword>
<accession>A0A1R2C1M5</accession>
<feature type="coiled-coil region" evidence="1">
    <location>
        <begin position="484"/>
        <end position="514"/>
    </location>
</feature>
<dbReference type="PANTHER" id="PTHR37028:SF4">
    <property type="entry name" value="ALMS MOTIF DOMAIN-CONTAINING PROTEIN"/>
    <property type="match status" value="1"/>
</dbReference>
<feature type="compositionally biased region" description="Basic and acidic residues" evidence="2">
    <location>
        <begin position="72"/>
        <end position="109"/>
    </location>
</feature>
<feature type="region of interest" description="Disordered" evidence="2">
    <location>
        <begin position="1"/>
        <end position="25"/>
    </location>
</feature>
<evidence type="ECO:0000256" key="1">
    <source>
        <dbReference type="SAM" id="Coils"/>
    </source>
</evidence>
<feature type="compositionally biased region" description="Basic and acidic residues" evidence="2">
    <location>
        <begin position="652"/>
        <end position="668"/>
    </location>
</feature>
<keyword evidence="1" id="KW-0175">Coiled coil</keyword>
<feature type="region of interest" description="Disordered" evidence="2">
    <location>
        <begin position="652"/>
        <end position="689"/>
    </location>
</feature>
<feature type="region of interest" description="Disordered" evidence="2">
    <location>
        <begin position="46"/>
        <end position="109"/>
    </location>
</feature>